<dbReference type="InterPro" id="IPR039448">
    <property type="entry name" value="Beta_helix"/>
</dbReference>
<evidence type="ECO:0000313" key="4">
    <source>
        <dbReference type="Proteomes" id="UP000064967"/>
    </source>
</evidence>
<reference evidence="3 4" key="1">
    <citation type="submission" date="2015-08" db="EMBL/GenBank/DDBJ databases">
        <authorList>
            <person name="Babu N.S."/>
            <person name="Beckwith C.J."/>
            <person name="Beseler K.G."/>
            <person name="Brison A."/>
            <person name="Carone J.V."/>
            <person name="Caskin T.P."/>
            <person name="Diamond M."/>
            <person name="Durham M.E."/>
            <person name="Foxe J.M."/>
            <person name="Go M."/>
            <person name="Henderson B.A."/>
            <person name="Jones I.B."/>
            <person name="McGettigan J.A."/>
            <person name="Micheletti S.J."/>
            <person name="Nasrallah M.E."/>
            <person name="Ortiz D."/>
            <person name="Piller C.R."/>
            <person name="Privatt S.R."/>
            <person name="Schneider S.L."/>
            <person name="Sharp S."/>
            <person name="Smith T.C."/>
            <person name="Stanton J.D."/>
            <person name="Ullery H.E."/>
            <person name="Wilson R.J."/>
            <person name="Serrano M.G."/>
            <person name="Buck G."/>
            <person name="Lee V."/>
            <person name="Wang Y."/>
            <person name="Carvalho R."/>
            <person name="Voegtly L."/>
            <person name="Shi R."/>
            <person name="Duckworth R."/>
            <person name="Johnson A."/>
            <person name="Loviza R."/>
            <person name="Walstead R."/>
            <person name="Shah Z."/>
            <person name="Kiflezghi M."/>
            <person name="Wade K."/>
            <person name="Ball S.L."/>
            <person name="Bradley K.W."/>
            <person name="Asai D.J."/>
            <person name="Bowman C.A."/>
            <person name="Russell D.A."/>
            <person name="Pope W.H."/>
            <person name="Jacobs-Sera D."/>
            <person name="Hendrix R.W."/>
            <person name="Hatfull G.F."/>
        </authorList>
    </citation>
    <scope>NUCLEOTIDE SEQUENCE [LARGE SCALE GENOMIC DNA]</scope>
    <source>
        <strain evidence="3 4">DSM 27648</strain>
    </source>
</reference>
<evidence type="ECO:0000259" key="2">
    <source>
        <dbReference type="Pfam" id="PF13229"/>
    </source>
</evidence>
<feature type="compositionally biased region" description="Polar residues" evidence="1">
    <location>
        <begin position="19"/>
        <end position="36"/>
    </location>
</feature>
<dbReference type="STRING" id="1391654.AKJ09_10609"/>
<feature type="region of interest" description="Disordered" evidence="1">
    <location>
        <begin position="15"/>
        <end position="50"/>
    </location>
</feature>
<keyword evidence="4" id="KW-1185">Reference proteome</keyword>
<dbReference type="KEGG" id="llu:AKJ09_10609"/>
<dbReference type="InterPro" id="IPR011050">
    <property type="entry name" value="Pectin_lyase_fold/virulence"/>
</dbReference>
<evidence type="ECO:0000256" key="1">
    <source>
        <dbReference type="SAM" id="MobiDB-lite"/>
    </source>
</evidence>
<feature type="domain" description="Right handed beta helix" evidence="2">
    <location>
        <begin position="140"/>
        <end position="293"/>
    </location>
</feature>
<accession>A0A0K1QDU6</accession>
<dbReference type="SMART" id="SM00710">
    <property type="entry name" value="PbH1"/>
    <property type="match status" value="6"/>
</dbReference>
<dbReference type="PATRIC" id="fig|1391654.3.peg.10749"/>
<dbReference type="Proteomes" id="UP000064967">
    <property type="component" value="Chromosome"/>
</dbReference>
<gene>
    <name evidence="3" type="ORF">AKJ09_10609</name>
</gene>
<dbReference type="InterPro" id="IPR006626">
    <property type="entry name" value="PbH1"/>
</dbReference>
<dbReference type="EMBL" id="CP012333">
    <property type="protein sequence ID" value="AKV03946.1"/>
    <property type="molecule type" value="Genomic_DNA"/>
</dbReference>
<dbReference type="Pfam" id="PF13229">
    <property type="entry name" value="Beta_helix"/>
    <property type="match status" value="1"/>
</dbReference>
<protein>
    <recommendedName>
        <fullName evidence="2">Right handed beta helix domain-containing protein</fullName>
    </recommendedName>
</protein>
<organism evidence="3 4">
    <name type="scientific">Labilithrix luteola</name>
    <dbReference type="NCBI Taxonomy" id="1391654"/>
    <lineage>
        <taxon>Bacteria</taxon>
        <taxon>Pseudomonadati</taxon>
        <taxon>Myxococcota</taxon>
        <taxon>Polyangia</taxon>
        <taxon>Polyangiales</taxon>
        <taxon>Labilitrichaceae</taxon>
        <taxon>Labilithrix</taxon>
    </lineage>
</organism>
<dbReference type="InterPro" id="IPR022442">
    <property type="entry name" value="SO_2930-like_dom"/>
</dbReference>
<dbReference type="Gene3D" id="2.160.20.10">
    <property type="entry name" value="Single-stranded right-handed beta-helix, Pectin lyase-like"/>
    <property type="match status" value="1"/>
</dbReference>
<dbReference type="SUPFAM" id="SSF51126">
    <property type="entry name" value="Pectin lyase-like"/>
    <property type="match status" value="1"/>
</dbReference>
<proteinExistence type="predicted"/>
<dbReference type="AlphaFoldDB" id="A0A0K1QDU6"/>
<sequence>MSLVVTLIAVGACSDDESTTNSATPTNDAGTDTGTNPIDDGGRQPTNEGGTACTTTLNFAPGEEQNLQDAVNSLTGCANIVLAAGTYNFDNALTIRQANVSLVGAGKGTKGEATGGTASTVLVFTNAAANTNGVDAVGDNFVIRNLAIWNAKKDGLRVEDSKNVKIQSIRTEWAQENQITNGAYGIYPVKSENVLIEESEAYNASDAGIYVGQTKTAIVRKNVAKQNVAGIEIENTSFADVYENTAEDNTTGLVVFDLPGNPVKGTDIRMHDNTITGNNRPNFASNSGSSSTVSQVPAGTGTFILASRRVELFNNTWTDNNSVDVAILSGLSIEPDPAKWAAAGGNFGTQDVYMHDNKFTGGSGDSVDNGEPNKDSRPLGAIIAGMYMQGGKAVEPVIWDGMDPDPTNTTPANDINLCLKTNTYAAGTVEVIADLNFPVSAEAAMAGDLGTAWNATVRFKADEAPYNCAGFSPPVAAVTLP</sequence>
<dbReference type="InterPro" id="IPR012334">
    <property type="entry name" value="Pectin_lyas_fold"/>
</dbReference>
<dbReference type="NCBIfam" id="TIGR03805">
    <property type="entry name" value="beta_helix_1"/>
    <property type="match status" value="1"/>
</dbReference>
<evidence type="ECO:0000313" key="3">
    <source>
        <dbReference type="EMBL" id="AKV03946.1"/>
    </source>
</evidence>
<name>A0A0K1QDU6_9BACT</name>